<dbReference type="Pfam" id="PF19833">
    <property type="entry name" value="RecG_dom3_C"/>
    <property type="match status" value="1"/>
</dbReference>
<dbReference type="CDD" id="cd17992">
    <property type="entry name" value="DEXHc_RecG"/>
    <property type="match status" value="1"/>
</dbReference>
<dbReference type="GO" id="GO:0016887">
    <property type="term" value="F:ATP hydrolysis activity"/>
    <property type="evidence" value="ECO:0007669"/>
    <property type="project" value="RHEA"/>
</dbReference>
<evidence type="ECO:0000259" key="16">
    <source>
        <dbReference type="SMART" id="SM00487"/>
    </source>
</evidence>
<dbReference type="Pfam" id="PF17191">
    <property type="entry name" value="RecG_wedge"/>
    <property type="match status" value="1"/>
</dbReference>
<dbReference type="AlphaFoldDB" id="A0A1D2YX93"/>
<keyword evidence="5 15" id="KW-0378">Hydrolase</keyword>
<dbReference type="SUPFAM" id="SSF52540">
    <property type="entry name" value="P-loop containing nucleoside triphosphate hydrolases"/>
    <property type="match status" value="2"/>
</dbReference>
<feature type="domain" description="Helicase C-terminal" evidence="17">
    <location>
        <begin position="494"/>
        <end position="578"/>
    </location>
</feature>
<sequence>MSDNVLEKHIVGVKGIGKQKALKFAEMGINTLEDLFNYFPYRYDDFRIKDLTVANHGDKVTVEGEIYTEPLVKRLSNKRNLISVKVVVDSLIITATWFNRMFLKNQLKRGRKILLTGKWDKNRLQITVAESEFLDNSTNSKKGNLLPVYSLPQDFKQNGFRNIMNNALIQCYHSIDDFLPMDIIQKYKLYNLRDAYRGIHFPKDYQDGKLARRRLVYDELLLYQLRLQIYKMNNRQNWPGIARKIDREKINIFVESLPFKLTEAQIRVLDEILFDMEKDYAMNRLLQGDVGSGKTVVAAVALYANYLSGFQGALMVPTEILAEQHLESLRTLLAPLGLEIALLTGKLTTSNRKNVLAQLQMGIVDIVVGTHALIQEDVYFKNLGLVITDEQHRFGVEQRAILRRKGNDKTPDVLFMTATPIPRTLAITAFGDMDVSTIDELPLGRKKIETYWVKPDAFSRVLEFIDKQINLGRQAYVICPLIEESDKLDVQNAIDIHALLSDHFPNFRVGLLHGRLSSKEKDEVMTQFKDNKINILVSTTVVEVGVNVPNATVMVIYDAERFGLAQLHQLRGRVGRGSNQSYCILLADPKSEIGKERMRVMVETNDGFEIARRDLKLRGPGDLFGVKQSGVPDFKLADLINDYRTLEVARSDAEKWVISGELWKNSKWNKLLKKLKQLGVFEKQTIDG</sequence>
<dbReference type="PANTHER" id="PTHR47964:SF1">
    <property type="entry name" value="ATP-DEPENDENT DNA HELICASE HOMOLOG RECG, CHLOROPLASTIC"/>
    <property type="match status" value="1"/>
</dbReference>
<evidence type="ECO:0000313" key="18">
    <source>
        <dbReference type="EMBL" id="OEG00344.1"/>
    </source>
</evidence>
<dbReference type="GO" id="GO:0006310">
    <property type="term" value="P:DNA recombination"/>
    <property type="evidence" value="ECO:0007669"/>
    <property type="project" value="UniProtKB-UniRule"/>
</dbReference>
<dbReference type="SMART" id="SM00490">
    <property type="entry name" value="HELICc"/>
    <property type="match status" value="1"/>
</dbReference>
<feature type="domain" description="Helicase ATP-binding" evidence="16">
    <location>
        <begin position="257"/>
        <end position="449"/>
    </location>
</feature>
<dbReference type="PANTHER" id="PTHR47964">
    <property type="entry name" value="ATP-DEPENDENT DNA HELICASE HOMOLOG RECG, CHLOROPLASTIC"/>
    <property type="match status" value="1"/>
</dbReference>
<dbReference type="OrthoDB" id="9804325at2"/>
<comment type="similarity">
    <text evidence="1 15">Belongs to the helicase family. RecG subfamily.</text>
</comment>
<dbReference type="GO" id="GO:0043138">
    <property type="term" value="F:3'-5' DNA helicase activity"/>
    <property type="evidence" value="ECO:0007669"/>
    <property type="project" value="UniProtKB-EC"/>
</dbReference>
<comment type="catalytic activity">
    <reaction evidence="14 15">
        <text>ATP + H2O = ADP + phosphate + H(+)</text>
        <dbReference type="Rhea" id="RHEA:13065"/>
        <dbReference type="ChEBI" id="CHEBI:15377"/>
        <dbReference type="ChEBI" id="CHEBI:15378"/>
        <dbReference type="ChEBI" id="CHEBI:30616"/>
        <dbReference type="ChEBI" id="CHEBI:43474"/>
        <dbReference type="ChEBI" id="CHEBI:456216"/>
        <dbReference type="EC" id="5.6.2.4"/>
    </reaction>
</comment>
<dbReference type="Proteomes" id="UP000243739">
    <property type="component" value="Unassembled WGS sequence"/>
</dbReference>
<dbReference type="EC" id="5.6.2.4" evidence="13 15"/>
<name>A0A1D2YX93_9BACI</name>
<evidence type="ECO:0000256" key="7">
    <source>
        <dbReference type="ARBA" id="ARBA00022840"/>
    </source>
</evidence>
<keyword evidence="19" id="KW-1185">Reference proteome</keyword>
<gene>
    <name evidence="18" type="ORF">BHF71_00085</name>
</gene>
<dbReference type="SMART" id="SM00487">
    <property type="entry name" value="DEXDc"/>
    <property type="match status" value="1"/>
</dbReference>
<keyword evidence="6 15" id="KW-0347">Helicase</keyword>
<evidence type="ECO:0000313" key="19">
    <source>
        <dbReference type="Proteomes" id="UP000243739"/>
    </source>
</evidence>
<proteinExistence type="inferred from homology"/>
<dbReference type="NCBIfam" id="TIGR00643">
    <property type="entry name" value="recG"/>
    <property type="match status" value="1"/>
</dbReference>
<keyword evidence="4 15" id="KW-0227">DNA damage</keyword>
<evidence type="ECO:0000256" key="10">
    <source>
        <dbReference type="ARBA" id="ARBA00023204"/>
    </source>
</evidence>
<evidence type="ECO:0000256" key="15">
    <source>
        <dbReference type="RuleBase" id="RU363016"/>
    </source>
</evidence>
<dbReference type="STRING" id="337097.BHF71_00085"/>
<keyword evidence="11" id="KW-0413">Isomerase</keyword>
<dbReference type="Pfam" id="PF00270">
    <property type="entry name" value="DEAD"/>
    <property type="match status" value="1"/>
</dbReference>
<dbReference type="EMBL" id="MIJF01000001">
    <property type="protein sequence ID" value="OEG00344.1"/>
    <property type="molecule type" value="Genomic_DNA"/>
</dbReference>
<dbReference type="CDD" id="cd04488">
    <property type="entry name" value="RecG_wedge_OBF"/>
    <property type="match status" value="1"/>
</dbReference>
<evidence type="ECO:0000256" key="13">
    <source>
        <dbReference type="ARBA" id="ARBA00034808"/>
    </source>
</evidence>
<evidence type="ECO:0000256" key="11">
    <source>
        <dbReference type="ARBA" id="ARBA00023235"/>
    </source>
</evidence>
<dbReference type="InterPro" id="IPR027417">
    <property type="entry name" value="P-loop_NTPase"/>
</dbReference>
<evidence type="ECO:0000256" key="14">
    <source>
        <dbReference type="ARBA" id="ARBA00048988"/>
    </source>
</evidence>
<dbReference type="InterPro" id="IPR045562">
    <property type="entry name" value="RecG_dom3_C"/>
</dbReference>
<evidence type="ECO:0000256" key="12">
    <source>
        <dbReference type="ARBA" id="ARBA00034617"/>
    </source>
</evidence>
<comment type="function">
    <text evidence="15">Plays a critical role in recombination and DNA repair. Helps process Holliday junction intermediates to mature products by catalyzing branch migration. Has replication fork regression activity, unwinds stalled or blocked replication forks to make a HJ that can be resolved. Has a DNA unwinding activity characteristic of a DNA helicase with 3'-5' polarity.</text>
</comment>
<dbReference type="NCBIfam" id="NF008165">
    <property type="entry name" value="PRK10917.1-3"/>
    <property type="match status" value="1"/>
</dbReference>
<evidence type="ECO:0000256" key="9">
    <source>
        <dbReference type="ARBA" id="ARBA00023172"/>
    </source>
</evidence>
<dbReference type="InterPro" id="IPR014001">
    <property type="entry name" value="Helicase_ATP-bd"/>
</dbReference>
<dbReference type="CDD" id="cd18811">
    <property type="entry name" value="SF2_C_RecG"/>
    <property type="match status" value="1"/>
</dbReference>
<dbReference type="NCBIfam" id="NF008168">
    <property type="entry name" value="PRK10917.2-2"/>
    <property type="match status" value="1"/>
</dbReference>
<keyword evidence="9 15" id="KW-0233">DNA recombination</keyword>
<dbReference type="SUPFAM" id="SSF50249">
    <property type="entry name" value="Nucleic acid-binding proteins"/>
    <property type="match status" value="1"/>
</dbReference>
<dbReference type="InterPro" id="IPR004609">
    <property type="entry name" value="ATP-dep_DNA_helicase_RecG"/>
</dbReference>
<dbReference type="InterPro" id="IPR047112">
    <property type="entry name" value="RecG/Mfd"/>
</dbReference>
<evidence type="ECO:0000256" key="1">
    <source>
        <dbReference type="ARBA" id="ARBA00007504"/>
    </source>
</evidence>
<dbReference type="InterPro" id="IPR033454">
    <property type="entry name" value="RecG_wedge"/>
</dbReference>
<keyword evidence="7 15" id="KW-0067">ATP-binding</keyword>
<keyword evidence="8" id="KW-0238">DNA-binding</keyword>
<evidence type="ECO:0000256" key="5">
    <source>
        <dbReference type="ARBA" id="ARBA00022801"/>
    </source>
</evidence>
<evidence type="ECO:0000256" key="6">
    <source>
        <dbReference type="ARBA" id="ARBA00022806"/>
    </source>
</evidence>
<evidence type="ECO:0000259" key="17">
    <source>
        <dbReference type="SMART" id="SM00490"/>
    </source>
</evidence>
<dbReference type="GO" id="GO:0005524">
    <property type="term" value="F:ATP binding"/>
    <property type="evidence" value="ECO:0007669"/>
    <property type="project" value="UniProtKB-KW"/>
</dbReference>
<comment type="caution">
    <text evidence="18">The sequence shown here is derived from an EMBL/GenBank/DDBJ whole genome shotgun (WGS) entry which is preliminary data.</text>
</comment>
<comment type="catalytic activity">
    <reaction evidence="12 15">
        <text>Couples ATP hydrolysis with the unwinding of duplex DNA by translocating in the 3'-5' direction.</text>
        <dbReference type="EC" id="5.6.2.4"/>
    </reaction>
</comment>
<reference evidence="18 19" key="1">
    <citation type="submission" date="2016-09" db="EMBL/GenBank/DDBJ databases">
        <title>Draft genome sequence for the type strain of Vulcanibacillus modesticaldus BR, a strictly anaerobic, moderately thermophilic, and nitrate-reducing bacterium from deep sea-hydrothermal vents of the Mid-Atlantic Ridge.</title>
        <authorList>
            <person name="Abin C.A."/>
            <person name="Hollibaugh J.T."/>
        </authorList>
    </citation>
    <scope>NUCLEOTIDE SEQUENCE [LARGE SCALE GENOMIC DNA]</scope>
    <source>
        <strain evidence="18 19">BR</strain>
    </source>
</reference>
<dbReference type="RefSeq" id="WP_069655657.1">
    <property type="nucleotide sequence ID" value="NZ_MIJF01000001.1"/>
</dbReference>
<dbReference type="InterPro" id="IPR011545">
    <property type="entry name" value="DEAD/DEAH_box_helicase_dom"/>
</dbReference>
<dbReference type="InterPro" id="IPR012340">
    <property type="entry name" value="NA-bd_OB-fold"/>
</dbReference>
<evidence type="ECO:0000256" key="2">
    <source>
        <dbReference type="ARBA" id="ARBA00017846"/>
    </source>
</evidence>
<evidence type="ECO:0000256" key="4">
    <source>
        <dbReference type="ARBA" id="ARBA00022763"/>
    </source>
</evidence>
<organism evidence="18 19">
    <name type="scientific">Vulcanibacillus modesticaldus</name>
    <dbReference type="NCBI Taxonomy" id="337097"/>
    <lineage>
        <taxon>Bacteria</taxon>
        <taxon>Bacillati</taxon>
        <taxon>Bacillota</taxon>
        <taxon>Bacilli</taxon>
        <taxon>Bacillales</taxon>
        <taxon>Bacillaceae</taxon>
        <taxon>Vulcanibacillus</taxon>
    </lineage>
</organism>
<protein>
    <recommendedName>
        <fullName evidence="2 15">ATP-dependent DNA helicase RecG</fullName>
        <ecNumber evidence="13 15">5.6.2.4</ecNumber>
    </recommendedName>
</protein>
<dbReference type="GO" id="GO:0006281">
    <property type="term" value="P:DNA repair"/>
    <property type="evidence" value="ECO:0007669"/>
    <property type="project" value="UniProtKB-UniRule"/>
</dbReference>
<dbReference type="Gene3D" id="2.40.50.140">
    <property type="entry name" value="Nucleic acid-binding proteins"/>
    <property type="match status" value="1"/>
</dbReference>
<keyword evidence="10 15" id="KW-0234">DNA repair</keyword>
<evidence type="ECO:0000256" key="8">
    <source>
        <dbReference type="ARBA" id="ARBA00023125"/>
    </source>
</evidence>
<dbReference type="GO" id="GO:0003677">
    <property type="term" value="F:DNA binding"/>
    <property type="evidence" value="ECO:0007669"/>
    <property type="project" value="UniProtKB-KW"/>
</dbReference>
<evidence type="ECO:0000256" key="3">
    <source>
        <dbReference type="ARBA" id="ARBA00022741"/>
    </source>
</evidence>
<dbReference type="InterPro" id="IPR001650">
    <property type="entry name" value="Helicase_C-like"/>
</dbReference>
<dbReference type="Pfam" id="PF00271">
    <property type="entry name" value="Helicase_C"/>
    <property type="match status" value="1"/>
</dbReference>
<accession>A0A1D2YX93</accession>
<keyword evidence="3 15" id="KW-0547">Nucleotide-binding</keyword>
<dbReference type="Gene3D" id="3.40.50.300">
    <property type="entry name" value="P-loop containing nucleotide triphosphate hydrolases"/>
    <property type="match status" value="2"/>
</dbReference>